<dbReference type="PANTHER" id="PTHR43625">
    <property type="entry name" value="AFLATOXIN B1 ALDEHYDE REDUCTASE"/>
    <property type="match status" value="1"/>
</dbReference>
<organism evidence="3 4">
    <name type="scientific">Actinoplanes nipponensis</name>
    <dbReference type="NCBI Taxonomy" id="135950"/>
    <lineage>
        <taxon>Bacteria</taxon>
        <taxon>Bacillati</taxon>
        <taxon>Actinomycetota</taxon>
        <taxon>Actinomycetes</taxon>
        <taxon>Micromonosporales</taxon>
        <taxon>Micromonosporaceae</taxon>
        <taxon>Actinoplanes</taxon>
    </lineage>
</organism>
<dbReference type="Proteomes" id="UP000647172">
    <property type="component" value="Unassembled WGS sequence"/>
</dbReference>
<dbReference type="SUPFAM" id="SSF51430">
    <property type="entry name" value="NAD(P)-linked oxidoreductase"/>
    <property type="match status" value="1"/>
</dbReference>
<reference evidence="3" key="1">
    <citation type="submission" date="2021-01" db="EMBL/GenBank/DDBJ databases">
        <title>Whole genome shotgun sequence of Actinoplanes nipponensis NBRC 14063.</title>
        <authorList>
            <person name="Komaki H."/>
            <person name="Tamura T."/>
        </authorList>
    </citation>
    <scope>NUCLEOTIDE SEQUENCE</scope>
    <source>
        <strain evidence="3">NBRC 14063</strain>
    </source>
</reference>
<dbReference type="RefSeq" id="WP_203765425.1">
    <property type="nucleotide sequence ID" value="NZ_BAAAYJ010000064.1"/>
</dbReference>
<dbReference type="GO" id="GO:0005737">
    <property type="term" value="C:cytoplasm"/>
    <property type="evidence" value="ECO:0007669"/>
    <property type="project" value="TreeGrafter"/>
</dbReference>
<proteinExistence type="predicted"/>
<dbReference type="InterPro" id="IPR050791">
    <property type="entry name" value="Aldo-Keto_reductase"/>
</dbReference>
<keyword evidence="4" id="KW-1185">Reference proteome</keyword>
<protein>
    <submittedName>
        <fullName evidence="3">Oxidoreductase</fullName>
    </submittedName>
</protein>
<dbReference type="EMBL" id="BOMQ01000011">
    <property type="protein sequence ID" value="GIE47394.1"/>
    <property type="molecule type" value="Genomic_DNA"/>
</dbReference>
<comment type="caution">
    <text evidence="3">The sequence shown here is derived from an EMBL/GenBank/DDBJ whole genome shotgun (WGS) entry which is preliminary data.</text>
</comment>
<feature type="domain" description="NADP-dependent oxidoreductase" evidence="2">
    <location>
        <begin position="13"/>
        <end position="303"/>
    </location>
</feature>
<dbReference type="PANTHER" id="PTHR43625:SF40">
    <property type="entry name" value="ALDO-KETO REDUCTASE YAKC [NADP(+)]"/>
    <property type="match status" value="1"/>
</dbReference>
<evidence type="ECO:0000313" key="3">
    <source>
        <dbReference type="EMBL" id="GIE47394.1"/>
    </source>
</evidence>
<name>A0A919JIG4_9ACTN</name>
<dbReference type="Pfam" id="PF00248">
    <property type="entry name" value="Aldo_ket_red"/>
    <property type="match status" value="1"/>
</dbReference>
<dbReference type="Gene3D" id="3.20.20.100">
    <property type="entry name" value="NADP-dependent oxidoreductase domain"/>
    <property type="match status" value="1"/>
</dbReference>
<dbReference type="GO" id="GO:0016491">
    <property type="term" value="F:oxidoreductase activity"/>
    <property type="evidence" value="ECO:0007669"/>
    <property type="project" value="UniProtKB-KW"/>
</dbReference>
<keyword evidence="1" id="KW-0560">Oxidoreductase</keyword>
<dbReference type="InterPro" id="IPR023210">
    <property type="entry name" value="NADP_OxRdtase_dom"/>
</dbReference>
<accession>A0A919JIG4</accession>
<sequence>MQTRRLGALTTTAIGFGTLGLTGGYGAVGRDESVAAIRHALDSGMRLVDTADFYGGGRVESVVAAAVAGRDDVTIATRGGALFTPEGRPAGVDGSPEHLRRACDASLRRLGVPRIGLYYLARVDPRVPVEDSVGALAELVAEGKIAHIGLSEATAQELARAVAVHPVAALASEYSLFERGVEAEVLPAARALGVGLVACSPLGRGLLTGRIIASDSLGEGDFRRNHPRFSAAHLGDNLALVAGAQEIATRRNVSLVRLALAWLLAQGPDIVAIPSSRTAMHAEMNAAAADVELTEEDLRQLSEAMPPGAASGDRRPRR</sequence>
<evidence type="ECO:0000313" key="4">
    <source>
        <dbReference type="Proteomes" id="UP000647172"/>
    </source>
</evidence>
<evidence type="ECO:0000256" key="1">
    <source>
        <dbReference type="ARBA" id="ARBA00023002"/>
    </source>
</evidence>
<gene>
    <name evidence="3" type="ORF">Ani05nite_09280</name>
</gene>
<dbReference type="AlphaFoldDB" id="A0A919JIG4"/>
<dbReference type="InterPro" id="IPR036812">
    <property type="entry name" value="NAD(P)_OxRdtase_dom_sf"/>
</dbReference>
<evidence type="ECO:0000259" key="2">
    <source>
        <dbReference type="Pfam" id="PF00248"/>
    </source>
</evidence>